<dbReference type="InterPro" id="IPR050194">
    <property type="entry name" value="Glycosyltransferase_grp1"/>
</dbReference>
<dbReference type="Pfam" id="PF00534">
    <property type="entry name" value="Glycos_transf_1"/>
    <property type="match status" value="1"/>
</dbReference>
<dbReference type="InterPro" id="IPR001296">
    <property type="entry name" value="Glyco_trans_1"/>
</dbReference>
<comment type="caution">
    <text evidence="2">The sequence shown here is derived from an EMBL/GenBank/DDBJ whole genome shotgun (WGS) entry which is preliminary data.</text>
</comment>
<evidence type="ECO:0000313" key="3">
    <source>
        <dbReference type="Proteomes" id="UP000451233"/>
    </source>
</evidence>
<dbReference type="PANTHER" id="PTHR45947">
    <property type="entry name" value="SULFOQUINOVOSYL TRANSFERASE SQD2"/>
    <property type="match status" value="1"/>
</dbReference>
<gene>
    <name evidence="2" type="ORF">GS398_21265</name>
</gene>
<keyword evidence="3" id="KW-1185">Reference proteome</keyword>
<accession>A0A7K1Y3H3</accession>
<protein>
    <submittedName>
        <fullName evidence="2">Glycosyltransferase</fullName>
    </submittedName>
</protein>
<dbReference type="RefSeq" id="WP_160908850.1">
    <property type="nucleotide sequence ID" value="NZ_WVHS01000006.1"/>
</dbReference>
<keyword evidence="2" id="KW-0808">Transferase</keyword>
<dbReference type="AlphaFoldDB" id="A0A7K1Y3H3"/>
<feature type="domain" description="Glycosyl transferase family 1" evidence="1">
    <location>
        <begin position="184"/>
        <end position="329"/>
    </location>
</feature>
<evidence type="ECO:0000313" key="2">
    <source>
        <dbReference type="EMBL" id="MXV17844.1"/>
    </source>
</evidence>
<dbReference type="SUPFAM" id="SSF53756">
    <property type="entry name" value="UDP-Glycosyltransferase/glycogen phosphorylase"/>
    <property type="match status" value="1"/>
</dbReference>
<reference evidence="2 3" key="1">
    <citation type="submission" date="2019-11" db="EMBL/GenBank/DDBJ databases">
        <title>Pedobacter sp. HMF7056 Genome sequencing and assembly.</title>
        <authorList>
            <person name="Kang H."/>
            <person name="Kim H."/>
            <person name="Joh K."/>
        </authorList>
    </citation>
    <scope>NUCLEOTIDE SEQUENCE [LARGE SCALE GENOMIC DNA]</scope>
    <source>
        <strain evidence="2 3">HMF7056</strain>
    </source>
</reference>
<evidence type="ECO:0000259" key="1">
    <source>
        <dbReference type="Pfam" id="PF00534"/>
    </source>
</evidence>
<dbReference type="PANTHER" id="PTHR45947:SF3">
    <property type="entry name" value="SULFOQUINOVOSYL TRANSFERASE SQD2"/>
    <property type="match status" value="1"/>
</dbReference>
<dbReference type="Gene3D" id="3.40.50.2000">
    <property type="entry name" value="Glycogen Phosphorylase B"/>
    <property type="match status" value="2"/>
</dbReference>
<proteinExistence type="predicted"/>
<name>A0A7K1Y3H3_9SPHI</name>
<dbReference type="Proteomes" id="UP000451233">
    <property type="component" value="Unassembled WGS sequence"/>
</dbReference>
<dbReference type="GO" id="GO:0016757">
    <property type="term" value="F:glycosyltransferase activity"/>
    <property type="evidence" value="ECO:0007669"/>
    <property type="project" value="InterPro"/>
</dbReference>
<dbReference type="EMBL" id="WVHS01000006">
    <property type="protein sequence ID" value="MXV17844.1"/>
    <property type="molecule type" value="Genomic_DNA"/>
</dbReference>
<organism evidence="2 3">
    <name type="scientific">Hufsiella ginkgonis</name>
    <dbReference type="NCBI Taxonomy" id="2695274"/>
    <lineage>
        <taxon>Bacteria</taxon>
        <taxon>Pseudomonadati</taxon>
        <taxon>Bacteroidota</taxon>
        <taxon>Sphingobacteriia</taxon>
        <taxon>Sphingobacteriales</taxon>
        <taxon>Sphingobacteriaceae</taxon>
        <taxon>Hufsiella</taxon>
    </lineage>
</organism>
<sequence length="389" mass="43337">MNLAFVASRPTQFEAPFFRFVATIETGHHLQVFYLDSGLGYRDPETNCVGNWGIDLFAGYDHHLLDPADPMRDFAGWLSAGFAMVILNGYQGAYADLVRLCRRNHTPAALRLDTVLFNKSRINLLLRRLLLPHVYRQFDHYLAAGNASKNYLEKMGIAHNLVNIFGYCIDHTLFASTQPSPHPRDKIPVLLVVAKFIPRENPMEALMAFCALNRKDLRLIMVGDGILGPALSAYANRFPWLDIRFPGYLPYTQLAALFRAATIFIHAAKDEPWGVSVHEAIAGGCRIICSDRVGSAYDLVKQGKNGFIYPSGDINALTRAIPDALSLDNNLVDETNAAVISAWSYLYMWNELLLAAARCTETGSISPRQTNPLLAKALRAGYRSRGDPF</sequence>